<dbReference type="Gene3D" id="3.40.50.720">
    <property type="entry name" value="NAD(P)-binding Rossmann-like Domain"/>
    <property type="match status" value="1"/>
</dbReference>
<dbReference type="GO" id="GO:0004488">
    <property type="term" value="F:methylenetetrahydrofolate dehydrogenase (NADP+) activity"/>
    <property type="evidence" value="ECO:0007669"/>
    <property type="project" value="InterPro"/>
</dbReference>
<sequence length="204" mass="22228">MASSILSSRCSLSPAAAVARALGPPRMTLDCRFQSSVPMPLGSMAVRSVASRNSSLSGVAPGKHCRSCNRLPVLGRRRCKRGDYAYHQLAENLCGSVKRFVDHVLYNPLVYIFIINNSWLYSVCLLFIHVTLLIICQKANATVSMVHSYTKNPEQITSQADIIVSAAGVANLVRGSWIKPGAVVIDVGINPVDVRVFLLSMFSY</sequence>
<evidence type="ECO:0000256" key="1">
    <source>
        <dbReference type="ARBA" id="ARBA00012776"/>
    </source>
</evidence>
<gene>
    <name evidence="4" type="ORF">B296_00031467</name>
</gene>
<feature type="domain" description="Tetrahydrofolate dehydrogenase/cyclohydrolase NAD(P)-binding" evidence="3">
    <location>
        <begin position="133"/>
        <end position="192"/>
    </location>
</feature>
<proteinExistence type="predicted"/>
<comment type="caution">
    <text evidence="4">The sequence shown here is derived from an EMBL/GenBank/DDBJ whole genome shotgun (WGS) entry which is preliminary data.</text>
</comment>
<evidence type="ECO:0000256" key="2">
    <source>
        <dbReference type="SAM" id="Phobius"/>
    </source>
</evidence>
<dbReference type="EMBL" id="AMZH03002890">
    <property type="protein sequence ID" value="RRT74064.1"/>
    <property type="molecule type" value="Genomic_DNA"/>
</dbReference>
<keyword evidence="2" id="KW-0472">Membrane</keyword>
<evidence type="ECO:0000313" key="4">
    <source>
        <dbReference type="EMBL" id="RRT74064.1"/>
    </source>
</evidence>
<keyword evidence="2" id="KW-0812">Transmembrane</keyword>
<accession>A0A427ACW3</accession>
<dbReference type="InterPro" id="IPR020631">
    <property type="entry name" value="THF_DH/CycHdrlase_NAD-bd_dom"/>
</dbReference>
<evidence type="ECO:0000313" key="5">
    <source>
        <dbReference type="Proteomes" id="UP000287651"/>
    </source>
</evidence>
<dbReference type="GO" id="GO:0005829">
    <property type="term" value="C:cytosol"/>
    <property type="evidence" value="ECO:0007669"/>
    <property type="project" value="TreeGrafter"/>
</dbReference>
<evidence type="ECO:0000259" key="3">
    <source>
        <dbReference type="Pfam" id="PF02882"/>
    </source>
</evidence>
<feature type="transmembrane region" description="Helical" evidence="2">
    <location>
        <begin position="109"/>
        <end position="135"/>
    </location>
</feature>
<dbReference type="GO" id="GO:0004477">
    <property type="term" value="F:methenyltetrahydrofolate cyclohydrolase activity"/>
    <property type="evidence" value="ECO:0007669"/>
    <property type="project" value="UniProtKB-EC"/>
</dbReference>
<name>A0A427ACW3_ENSVE</name>
<reference evidence="4 5" key="1">
    <citation type="journal article" date="2014" name="Agronomy (Basel)">
        <title>A Draft Genome Sequence for Ensete ventricosum, the Drought-Tolerant Tree Against Hunger.</title>
        <authorList>
            <person name="Harrison J."/>
            <person name="Moore K.A."/>
            <person name="Paszkiewicz K."/>
            <person name="Jones T."/>
            <person name="Grant M."/>
            <person name="Ambacheew D."/>
            <person name="Muzemil S."/>
            <person name="Studholme D.J."/>
        </authorList>
    </citation>
    <scope>NUCLEOTIDE SEQUENCE [LARGE SCALE GENOMIC DNA]</scope>
</reference>
<dbReference type="PANTHER" id="PTHR48099">
    <property type="entry name" value="C-1-TETRAHYDROFOLATE SYNTHASE, CYTOPLASMIC-RELATED"/>
    <property type="match status" value="1"/>
</dbReference>
<dbReference type="PANTHER" id="PTHR48099:SF5">
    <property type="entry name" value="C-1-TETRAHYDROFOLATE SYNTHASE, CYTOPLASMIC"/>
    <property type="match status" value="1"/>
</dbReference>
<organism evidence="4 5">
    <name type="scientific">Ensete ventricosum</name>
    <name type="common">Abyssinian banana</name>
    <name type="synonym">Musa ensete</name>
    <dbReference type="NCBI Taxonomy" id="4639"/>
    <lineage>
        <taxon>Eukaryota</taxon>
        <taxon>Viridiplantae</taxon>
        <taxon>Streptophyta</taxon>
        <taxon>Embryophyta</taxon>
        <taxon>Tracheophyta</taxon>
        <taxon>Spermatophyta</taxon>
        <taxon>Magnoliopsida</taxon>
        <taxon>Liliopsida</taxon>
        <taxon>Zingiberales</taxon>
        <taxon>Musaceae</taxon>
        <taxon>Ensete</taxon>
    </lineage>
</organism>
<dbReference type="SUPFAM" id="SSF51735">
    <property type="entry name" value="NAD(P)-binding Rossmann-fold domains"/>
    <property type="match status" value="1"/>
</dbReference>
<dbReference type="Proteomes" id="UP000287651">
    <property type="component" value="Unassembled WGS sequence"/>
</dbReference>
<dbReference type="GO" id="GO:0035999">
    <property type="term" value="P:tetrahydrofolate interconversion"/>
    <property type="evidence" value="ECO:0007669"/>
    <property type="project" value="TreeGrafter"/>
</dbReference>
<keyword evidence="2" id="KW-1133">Transmembrane helix</keyword>
<dbReference type="Pfam" id="PF02882">
    <property type="entry name" value="THF_DHG_CYH_C"/>
    <property type="match status" value="1"/>
</dbReference>
<dbReference type="AlphaFoldDB" id="A0A427ACW3"/>
<dbReference type="EC" id="3.5.4.9" evidence="1"/>
<dbReference type="InterPro" id="IPR036291">
    <property type="entry name" value="NAD(P)-bd_dom_sf"/>
</dbReference>
<protein>
    <recommendedName>
        <fullName evidence="1">methenyltetrahydrofolate cyclohydrolase</fullName>
        <ecNumber evidence="1">3.5.4.9</ecNumber>
    </recommendedName>
</protein>